<evidence type="ECO:0000313" key="1">
    <source>
        <dbReference type="EMBL" id="ADR51841.1"/>
    </source>
</evidence>
<dbReference type="EMBL" id="CP002371">
    <property type="protein sequence ID" value="ADR51841.1"/>
    <property type="molecule type" value="Genomic_DNA"/>
</dbReference>
<reference evidence="2" key="1">
    <citation type="submission" date="2010-11" db="EMBL/GenBank/DDBJ databases">
        <title>Complete genome sequence of Candidatus Liberibacter solanacearum CLso-ZC1.</title>
        <authorList>
            <person name="Lin H."/>
            <person name="Doddapaneni H.V."/>
            <person name="Lou B."/>
            <person name="Civerolo E.L."/>
            <person name="Chen C."/>
            <person name="Duan Y."/>
            <person name="Zhou L."/>
            <person name="Glynn J."/>
        </authorList>
    </citation>
    <scope>NUCLEOTIDE SEQUENCE [LARGE SCALE GENOMIC DNA]</scope>
    <source>
        <strain evidence="2">CLso-ZC1</strain>
    </source>
</reference>
<proteinExistence type="predicted"/>
<accession>E4UBV1</accession>
<reference key="2">
    <citation type="submission" date="2010-11" db="EMBL/GenBank/DDBJ databases">
        <authorList>
            <person name="Lin H."/>
            <person name="Doddapaneni H.V."/>
            <person name="Lou B."/>
            <person name="Civerolo E.L."/>
            <person name="Chen C."/>
            <person name="Duan Y."/>
            <person name="Zhou L."/>
            <person name="Glynn J."/>
        </authorList>
    </citation>
    <scope>NUCLEOTIDE SEQUENCE</scope>
    <source>
        <strain>CLso-ZC1</strain>
    </source>
</reference>
<organism evidence="1 2">
    <name type="scientific">Liberibacter solanacearum (strain CLso-ZC1)</name>
    <dbReference type="NCBI Taxonomy" id="658172"/>
    <lineage>
        <taxon>Bacteria</taxon>
        <taxon>Pseudomonadati</taxon>
        <taxon>Pseudomonadota</taxon>
        <taxon>Alphaproteobacteria</taxon>
        <taxon>Hyphomicrobiales</taxon>
        <taxon>Rhizobiaceae</taxon>
        <taxon>Liberibacter</taxon>
    </lineage>
</organism>
<sequence length="48" mass="5651">MLWIVRSRVNSAIESIPIKNIRRMEMGNTILKWLKTLQLELLSPNVLM</sequence>
<reference evidence="1 2" key="3">
    <citation type="journal article" date="2011" name="PLoS ONE">
        <title>The Complete Genome Sequence of 'Candidatus Liberibacter solanacearum', the Bacterium Associated with Potato Zebra Chip Disease.</title>
        <authorList>
            <person name="Lin H."/>
            <person name="Lou B."/>
            <person name="Glynn J.M."/>
            <person name="Doddapaneni H."/>
            <person name="Civerolo E.L."/>
            <person name="Chen C."/>
            <person name="Duan Y."/>
            <person name="Zhou L."/>
            <person name="Vahling C.M."/>
        </authorList>
    </citation>
    <scope>NUCLEOTIDE SEQUENCE [LARGE SCALE GENOMIC DNA]</scope>
    <source>
        <strain evidence="1 2">CLso-ZC1</strain>
    </source>
</reference>
<dbReference type="Proteomes" id="UP000007038">
    <property type="component" value="Chromosome"/>
</dbReference>
<gene>
    <name evidence="1" type="ordered locus">CKC_00450</name>
</gene>
<evidence type="ECO:0000313" key="2">
    <source>
        <dbReference type="Proteomes" id="UP000007038"/>
    </source>
</evidence>
<protein>
    <submittedName>
        <fullName evidence="1">Uncharacterized protein</fullName>
    </submittedName>
</protein>
<name>E4UBV1_LIBSC</name>
<dbReference type="KEGG" id="lso:CKC_00450"/>
<dbReference type="HOGENOM" id="CLU_3154452_0_0_5"/>
<dbReference type="AlphaFoldDB" id="E4UBV1"/>